<evidence type="ECO:0000256" key="1">
    <source>
        <dbReference type="SAM" id="MobiDB-lite"/>
    </source>
</evidence>
<reference evidence="2 3" key="2">
    <citation type="journal article" date="2013" name="PLoS ONE">
        <title>INDIGO - INtegrated Data Warehouse of MIcrobial GenOmes with Examples from the Red Sea Extremophiles.</title>
        <authorList>
            <person name="Alam I."/>
            <person name="Antunes A."/>
            <person name="Kamau A.A."/>
            <person name="Ba Alawi W."/>
            <person name="Kalkatawi M."/>
            <person name="Stingl U."/>
            <person name="Bajic V.B."/>
        </authorList>
    </citation>
    <scope>NUCLEOTIDE SEQUENCE [LARGE SCALE GENOMIC DNA]</scope>
    <source>
        <strain evidence="2 3">E1L3A</strain>
    </source>
</reference>
<organism evidence="2 3">
    <name type="scientific">Salinisphaera shabanensis E1L3A</name>
    <dbReference type="NCBI Taxonomy" id="1033802"/>
    <lineage>
        <taxon>Bacteria</taxon>
        <taxon>Pseudomonadati</taxon>
        <taxon>Pseudomonadota</taxon>
        <taxon>Gammaproteobacteria</taxon>
        <taxon>Salinisphaerales</taxon>
        <taxon>Salinisphaeraceae</taxon>
        <taxon>Salinisphaera</taxon>
    </lineage>
</organism>
<accession>U2FPN5</accession>
<dbReference type="GO" id="GO:0009350">
    <property type="term" value="C:ethanolamine ammonia-lyase complex"/>
    <property type="evidence" value="ECO:0007669"/>
    <property type="project" value="TreeGrafter"/>
</dbReference>
<dbReference type="Gene3D" id="1.10.220.70">
    <property type="entry name" value="lyase"/>
    <property type="match status" value="1"/>
</dbReference>
<dbReference type="PANTHER" id="PTHR39329">
    <property type="entry name" value="ETHANOLAMINE AMMONIA-LYASE HEAVY CHAIN"/>
    <property type="match status" value="1"/>
</dbReference>
<protein>
    <submittedName>
        <fullName evidence="2">Ethanolamine ammonia-lyase large subunit protein</fullName>
        <ecNumber evidence="2">4.3.1.7</ecNumber>
    </submittedName>
</protein>
<name>U2FPN5_9GAMM</name>
<comment type="caution">
    <text evidence="2">The sequence shown here is derived from an EMBL/GenBank/DDBJ whole genome shotgun (WGS) entry which is preliminary data.</text>
</comment>
<dbReference type="Gene3D" id="2.30.170.30">
    <property type="entry name" value="ethanolamine ammonia-lyase heavy chain domain like"/>
    <property type="match status" value="1"/>
</dbReference>
<dbReference type="EMBL" id="AFNV02000023">
    <property type="protein sequence ID" value="ERJ18114.1"/>
    <property type="molecule type" value="Genomic_DNA"/>
</dbReference>
<dbReference type="InterPro" id="IPR044941">
    <property type="entry name" value="EutB_N_sf"/>
</dbReference>
<evidence type="ECO:0000313" key="2">
    <source>
        <dbReference type="EMBL" id="ERJ18114.1"/>
    </source>
</evidence>
<dbReference type="eggNOG" id="COG4303">
    <property type="taxonomic scope" value="Bacteria"/>
</dbReference>
<sequence length="169" mass="18928">MSGSYHYTLGERTYRFDSLAEVMAKATPARSGDRLAGVIADSAEERVVAQMVLAELPLKLFLEDLLVPYEDDEITRLIVDSHDREAFETISHFTVGDLRNWLLSDEASDEVLERLRPGITPEMAAAVCKVMQPGSDSRCTQMPRDQRFSQYDRSARPSVDTVAAQSSNR</sequence>
<keyword evidence="3" id="KW-1185">Reference proteome</keyword>
<dbReference type="GO" id="GO:0046336">
    <property type="term" value="P:ethanolamine catabolic process"/>
    <property type="evidence" value="ECO:0007669"/>
    <property type="project" value="TreeGrafter"/>
</dbReference>
<dbReference type="STRING" id="1033802.SSPSH_003029"/>
<dbReference type="Proteomes" id="UP000006242">
    <property type="component" value="Unassembled WGS sequence"/>
</dbReference>
<dbReference type="PANTHER" id="PTHR39329:SF1">
    <property type="entry name" value="ETHANOLAMINE AMMONIA-LYASE LARGE SUBUNIT"/>
    <property type="match status" value="1"/>
</dbReference>
<dbReference type="AlphaFoldDB" id="U2FPN5"/>
<proteinExistence type="predicted"/>
<dbReference type="Pfam" id="PF06751">
    <property type="entry name" value="EutB"/>
    <property type="match status" value="1"/>
</dbReference>
<dbReference type="InterPro" id="IPR044939">
    <property type="entry name" value="EutB_dom_2_sf"/>
</dbReference>
<dbReference type="EC" id="4.3.1.7" evidence="2"/>
<feature type="region of interest" description="Disordered" evidence="1">
    <location>
        <begin position="134"/>
        <end position="169"/>
    </location>
</feature>
<dbReference type="InterPro" id="IPR010628">
    <property type="entry name" value="EutB"/>
</dbReference>
<gene>
    <name evidence="2" type="primary">eutB</name>
    <name evidence="2" type="ORF">SSPSH_003029</name>
</gene>
<dbReference type="GO" id="GO:0008851">
    <property type="term" value="F:ethanolamine ammonia-lyase activity"/>
    <property type="evidence" value="ECO:0007669"/>
    <property type="project" value="UniProtKB-EC"/>
</dbReference>
<dbReference type="GO" id="GO:0006520">
    <property type="term" value="P:amino acid metabolic process"/>
    <property type="evidence" value="ECO:0007669"/>
    <property type="project" value="InterPro"/>
</dbReference>
<keyword evidence="2" id="KW-0456">Lyase</keyword>
<dbReference type="GO" id="GO:0005829">
    <property type="term" value="C:cytosol"/>
    <property type="evidence" value="ECO:0007669"/>
    <property type="project" value="TreeGrafter"/>
</dbReference>
<reference evidence="2 3" key="1">
    <citation type="journal article" date="2011" name="J. Bacteriol.">
        <title>Genome sequence of Salinisphaera shabanensis, a gammaproteobacterium from the harsh, variable environment of the brine-seawater interface of the Shaban Deep in the Red Sea.</title>
        <authorList>
            <person name="Antunes A."/>
            <person name="Alam I."/>
            <person name="Bajic V.B."/>
            <person name="Stingl U."/>
        </authorList>
    </citation>
    <scope>NUCLEOTIDE SEQUENCE [LARGE SCALE GENOMIC DNA]</scope>
    <source>
        <strain evidence="2 3">E1L3A</strain>
    </source>
</reference>
<evidence type="ECO:0000313" key="3">
    <source>
        <dbReference type="Proteomes" id="UP000006242"/>
    </source>
</evidence>